<reference evidence="2" key="1">
    <citation type="journal article" date="2019" name="Int. J. Syst. Evol. Microbiol.">
        <title>The Global Catalogue of Microorganisms (GCM) 10K type strain sequencing project: providing services to taxonomists for standard genome sequencing and annotation.</title>
        <authorList>
            <consortium name="The Broad Institute Genomics Platform"/>
            <consortium name="The Broad Institute Genome Sequencing Center for Infectious Disease"/>
            <person name="Wu L."/>
            <person name="Ma J."/>
        </authorList>
    </citation>
    <scope>NUCLEOTIDE SEQUENCE [LARGE SCALE GENOMIC DNA]</scope>
    <source>
        <strain evidence="2">KCTC 42255</strain>
    </source>
</reference>
<protein>
    <submittedName>
        <fullName evidence="1">DUF3820 family protein</fullName>
    </submittedName>
</protein>
<dbReference type="Proteomes" id="UP001597357">
    <property type="component" value="Unassembled WGS sequence"/>
</dbReference>
<dbReference type="Pfam" id="PF12843">
    <property type="entry name" value="QSregVF_b"/>
    <property type="match status" value="1"/>
</dbReference>
<organism evidence="1 2">
    <name type="scientific">Mesonia sediminis</name>
    <dbReference type="NCBI Taxonomy" id="1703946"/>
    <lineage>
        <taxon>Bacteria</taxon>
        <taxon>Pseudomonadati</taxon>
        <taxon>Bacteroidota</taxon>
        <taxon>Flavobacteriia</taxon>
        <taxon>Flavobacteriales</taxon>
        <taxon>Flavobacteriaceae</taxon>
        <taxon>Mesonia</taxon>
    </lineage>
</organism>
<keyword evidence="2" id="KW-1185">Reference proteome</keyword>
<accession>A0ABW5SFU8</accession>
<name>A0ABW5SFU8_9FLAO</name>
<dbReference type="EMBL" id="JBHULZ010000026">
    <property type="protein sequence ID" value="MFD2697567.1"/>
    <property type="molecule type" value="Genomic_DNA"/>
</dbReference>
<dbReference type="RefSeq" id="WP_379045676.1">
    <property type="nucleotide sequence ID" value="NZ_JBHULZ010000026.1"/>
</dbReference>
<gene>
    <name evidence="1" type="ORF">ACFSQ0_06150</name>
</gene>
<evidence type="ECO:0000313" key="1">
    <source>
        <dbReference type="EMBL" id="MFD2697567.1"/>
    </source>
</evidence>
<dbReference type="InterPro" id="IPR024530">
    <property type="entry name" value="QSregVF_b"/>
</dbReference>
<evidence type="ECO:0000313" key="2">
    <source>
        <dbReference type="Proteomes" id="UP001597357"/>
    </source>
</evidence>
<comment type="caution">
    <text evidence="1">The sequence shown here is derived from an EMBL/GenBank/DDBJ whole genome shotgun (WGS) entry which is preliminary data.</text>
</comment>
<sequence length="79" mass="9482">MNEFNTKELLFLAYAKMHFGKYKGFFLSDIPEPYFVWFAQKGFPKSKLGQQMQAVYEIKINGLEHLLKNLRTRYPNPYR</sequence>
<proteinExistence type="predicted"/>